<evidence type="ECO:0000313" key="2">
    <source>
        <dbReference type="Proteomes" id="UP001431783"/>
    </source>
</evidence>
<proteinExistence type="predicted"/>
<name>A0AAW1V230_9CUCU</name>
<sequence length="136" mass="15620">MFIIKLFLLHQYTKVCNRSWHINRSFSKEDATIATEVSSTKNLSKTLFSVEKYPDSSTNLKLHSQTNAKIINKYLKQKRFKDRTLWSLKFLSCSAVEKLSTALNLHGSMFGIATRPVQQHTPEAKVVSLISTIMKR</sequence>
<accession>A0AAW1V230</accession>
<keyword evidence="2" id="KW-1185">Reference proteome</keyword>
<protein>
    <submittedName>
        <fullName evidence="1">Uncharacterized protein</fullName>
    </submittedName>
</protein>
<gene>
    <name evidence="1" type="ORF">WA026_013807</name>
</gene>
<reference evidence="1 2" key="1">
    <citation type="submission" date="2023-03" db="EMBL/GenBank/DDBJ databases">
        <title>Genome insight into feeding habits of ladybird beetles.</title>
        <authorList>
            <person name="Li H.-S."/>
            <person name="Huang Y.-H."/>
            <person name="Pang H."/>
        </authorList>
    </citation>
    <scope>NUCLEOTIDE SEQUENCE [LARGE SCALE GENOMIC DNA]</scope>
    <source>
        <strain evidence="1">SYSU_2023b</strain>
        <tissue evidence="1">Whole body</tissue>
    </source>
</reference>
<comment type="caution">
    <text evidence="1">The sequence shown here is derived from an EMBL/GenBank/DDBJ whole genome shotgun (WGS) entry which is preliminary data.</text>
</comment>
<evidence type="ECO:0000313" key="1">
    <source>
        <dbReference type="EMBL" id="KAK9885929.1"/>
    </source>
</evidence>
<dbReference type="AlphaFoldDB" id="A0AAW1V230"/>
<dbReference type="Proteomes" id="UP001431783">
    <property type="component" value="Unassembled WGS sequence"/>
</dbReference>
<dbReference type="EMBL" id="JARQZJ010000097">
    <property type="protein sequence ID" value="KAK9885929.1"/>
    <property type="molecule type" value="Genomic_DNA"/>
</dbReference>
<organism evidence="1 2">
    <name type="scientific">Henosepilachna vigintioctopunctata</name>
    <dbReference type="NCBI Taxonomy" id="420089"/>
    <lineage>
        <taxon>Eukaryota</taxon>
        <taxon>Metazoa</taxon>
        <taxon>Ecdysozoa</taxon>
        <taxon>Arthropoda</taxon>
        <taxon>Hexapoda</taxon>
        <taxon>Insecta</taxon>
        <taxon>Pterygota</taxon>
        <taxon>Neoptera</taxon>
        <taxon>Endopterygota</taxon>
        <taxon>Coleoptera</taxon>
        <taxon>Polyphaga</taxon>
        <taxon>Cucujiformia</taxon>
        <taxon>Coccinelloidea</taxon>
        <taxon>Coccinellidae</taxon>
        <taxon>Epilachninae</taxon>
        <taxon>Epilachnini</taxon>
        <taxon>Henosepilachna</taxon>
    </lineage>
</organism>